<evidence type="ECO:0000256" key="2">
    <source>
        <dbReference type="ARBA" id="ARBA00023043"/>
    </source>
</evidence>
<feature type="repeat" description="ANK" evidence="3">
    <location>
        <begin position="119"/>
        <end position="151"/>
    </location>
</feature>
<proteinExistence type="predicted"/>
<feature type="signal peptide" evidence="4">
    <location>
        <begin position="1"/>
        <end position="19"/>
    </location>
</feature>
<keyword evidence="4" id="KW-0732">Signal</keyword>
<dbReference type="AlphaFoldDB" id="A0A255ZYA9"/>
<evidence type="ECO:0000256" key="3">
    <source>
        <dbReference type="PROSITE-ProRule" id="PRU00023"/>
    </source>
</evidence>
<dbReference type="OrthoDB" id="5657095at2"/>
<keyword evidence="2 3" id="KW-0040">ANK repeat</keyword>
<dbReference type="Proteomes" id="UP000216035">
    <property type="component" value="Unassembled WGS sequence"/>
</dbReference>
<evidence type="ECO:0000256" key="4">
    <source>
        <dbReference type="SAM" id="SignalP"/>
    </source>
</evidence>
<keyword evidence="1" id="KW-0677">Repeat</keyword>
<feature type="chain" id="PRO_5012581207" evidence="4">
    <location>
        <begin position="20"/>
        <end position="173"/>
    </location>
</feature>
<dbReference type="Pfam" id="PF12796">
    <property type="entry name" value="Ank_2"/>
    <property type="match status" value="2"/>
</dbReference>
<dbReference type="EMBL" id="NOXX01000166">
    <property type="protein sequence ID" value="OYQ46381.1"/>
    <property type="molecule type" value="Genomic_DNA"/>
</dbReference>
<reference evidence="5 6" key="1">
    <citation type="submission" date="2017-07" db="EMBL/GenBank/DDBJ databases">
        <title>Flavobacterium cyanobacteriorum sp. nov., isolated from cyanobacterial aggregates in a eutrophic lake.</title>
        <authorList>
            <person name="Cai H."/>
        </authorList>
    </citation>
    <scope>NUCLEOTIDE SEQUENCE [LARGE SCALE GENOMIC DNA]</scope>
    <source>
        <strain evidence="5 6">TH167</strain>
    </source>
</reference>
<sequence length="173" mass="18588">MRTLLFACFFFLSSQLLQAQTTPDIFDVARSGTVETLKTLLAKDKSLINAVSPQGYTPLLLATYRGNNEVANYLIDNGANINLATGFGTIVMAAIVKKNTAVLEKLIAAKADINAADDNGLTPLMLAVQFKQLETVALLLKSGAKKDSKDKAGKTAFEYATESGNDNLIKLLK</sequence>
<dbReference type="RefSeq" id="WP_094485585.1">
    <property type="nucleotide sequence ID" value="NZ_NOXX01000166.1"/>
</dbReference>
<dbReference type="PROSITE" id="PS50297">
    <property type="entry name" value="ANK_REP_REGION"/>
    <property type="match status" value="2"/>
</dbReference>
<evidence type="ECO:0000256" key="1">
    <source>
        <dbReference type="ARBA" id="ARBA00022737"/>
    </source>
</evidence>
<organism evidence="5 6">
    <name type="scientific">Flavobacterium aurantiibacter</name>
    <dbReference type="NCBI Taxonomy" id="2023067"/>
    <lineage>
        <taxon>Bacteria</taxon>
        <taxon>Pseudomonadati</taxon>
        <taxon>Bacteroidota</taxon>
        <taxon>Flavobacteriia</taxon>
        <taxon>Flavobacteriales</taxon>
        <taxon>Flavobacteriaceae</taxon>
        <taxon>Flavobacterium</taxon>
    </lineage>
</organism>
<name>A0A255ZYA9_9FLAO</name>
<feature type="repeat" description="ANK" evidence="3">
    <location>
        <begin position="54"/>
        <end position="86"/>
    </location>
</feature>
<comment type="caution">
    <text evidence="5">The sequence shown here is derived from an EMBL/GenBank/DDBJ whole genome shotgun (WGS) entry which is preliminary data.</text>
</comment>
<dbReference type="SUPFAM" id="SSF48403">
    <property type="entry name" value="Ankyrin repeat"/>
    <property type="match status" value="1"/>
</dbReference>
<gene>
    <name evidence="5" type="ORF">CHX27_04570</name>
</gene>
<dbReference type="PANTHER" id="PTHR24124">
    <property type="entry name" value="ANKYRIN REPEAT FAMILY A"/>
    <property type="match status" value="1"/>
</dbReference>
<dbReference type="SMART" id="SM00248">
    <property type="entry name" value="ANK"/>
    <property type="match status" value="3"/>
</dbReference>
<dbReference type="PROSITE" id="PS50088">
    <property type="entry name" value="ANK_REPEAT"/>
    <property type="match status" value="2"/>
</dbReference>
<dbReference type="InterPro" id="IPR036770">
    <property type="entry name" value="Ankyrin_rpt-contain_sf"/>
</dbReference>
<accession>A0A255ZYA9</accession>
<dbReference type="InterPro" id="IPR002110">
    <property type="entry name" value="Ankyrin_rpt"/>
</dbReference>
<evidence type="ECO:0000313" key="5">
    <source>
        <dbReference type="EMBL" id="OYQ46381.1"/>
    </source>
</evidence>
<evidence type="ECO:0000313" key="6">
    <source>
        <dbReference type="Proteomes" id="UP000216035"/>
    </source>
</evidence>
<dbReference type="PANTHER" id="PTHR24124:SF14">
    <property type="entry name" value="CHROMOSOME UNDETERMINED SCAFFOLD_25, WHOLE GENOME SHOTGUN SEQUENCE"/>
    <property type="match status" value="1"/>
</dbReference>
<dbReference type="Gene3D" id="1.25.40.20">
    <property type="entry name" value="Ankyrin repeat-containing domain"/>
    <property type="match status" value="1"/>
</dbReference>
<protein>
    <submittedName>
        <fullName evidence="5">Uncharacterized protein</fullName>
    </submittedName>
</protein>
<keyword evidence="6" id="KW-1185">Reference proteome</keyword>
<dbReference type="GO" id="GO:0010468">
    <property type="term" value="P:regulation of gene expression"/>
    <property type="evidence" value="ECO:0007669"/>
    <property type="project" value="TreeGrafter"/>
</dbReference>